<dbReference type="Pfam" id="PF07378">
    <property type="entry name" value="FlbT"/>
    <property type="match status" value="1"/>
</dbReference>
<keyword evidence="1" id="KW-0678">Repressor</keyword>
<keyword evidence="4" id="KW-0282">Flagellum</keyword>
<evidence type="ECO:0000256" key="1">
    <source>
        <dbReference type="ARBA" id="ARBA00022491"/>
    </source>
</evidence>
<protein>
    <submittedName>
        <fullName evidence="4">Flagellar protein FlbT</fullName>
    </submittedName>
</protein>
<keyword evidence="4" id="KW-0966">Cell projection</keyword>
<dbReference type="GO" id="GO:0006402">
    <property type="term" value="P:mRNA catabolic process"/>
    <property type="evidence" value="ECO:0007669"/>
    <property type="project" value="InterPro"/>
</dbReference>
<dbReference type="Proteomes" id="UP000198346">
    <property type="component" value="Unassembled WGS sequence"/>
</dbReference>
<dbReference type="OrthoDB" id="8561314at2"/>
<name>A0A239PL41_9PROT</name>
<organism evidence="4 5">
    <name type="scientific">Amphiplicatus metriothermophilus</name>
    <dbReference type="NCBI Taxonomy" id="1519374"/>
    <lineage>
        <taxon>Bacteria</taxon>
        <taxon>Pseudomonadati</taxon>
        <taxon>Pseudomonadota</taxon>
        <taxon>Alphaproteobacteria</taxon>
        <taxon>Parvularculales</taxon>
        <taxon>Parvularculaceae</taxon>
        <taxon>Amphiplicatus</taxon>
    </lineage>
</organism>
<dbReference type="GO" id="GO:1902209">
    <property type="term" value="P:negative regulation of bacterial-type flagellum assembly"/>
    <property type="evidence" value="ECO:0007669"/>
    <property type="project" value="InterPro"/>
</dbReference>
<gene>
    <name evidence="4" type="ORF">SAMN06297382_0839</name>
</gene>
<accession>A0A239PL41</accession>
<dbReference type="GO" id="GO:0048027">
    <property type="term" value="F:mRNA 5'-UTR binding"/>
    <property type="evidence" value="ECO:0007669"/>
    <property type="project" value="InterPro"/>
</dbReference>
<keyword evidence="5" id="KW-1185">Reference proteome</keyword>
<dbReference type="RefSeq" id="WP_089411287.1">
    <property type="nucleotide sequence ID" value="NZ_FZQA01000001.1"/>
</dbReference>
<dbReference type="InterPro" id="IPR009967">
    <property type="entry name" value="Flagellum_FlbT"/>
</dbReference>
<keyword evidence="2" id="KW-1005">Bacterial flagellum biogenesis</keyword>
<reference evidence="4 5" key="1">
    <citation type="submission" date="2017-07" db="EMBL/GenBank/DDBJ databases">
        <authorList>
            <person name="Sun Z.S."/>
            <person name="Albrecht U."/>
            <person name="Echele G."/>
            <person name="Lee C.C."/>
        </authorList>
    </citation>
    <scope>NUCLEOTIDE SEQUENCE [LARGE SCALE GENOMIC DNA]</scope>
    <source>
        <strain evidence="4 5">CGMCC 1.12710</strain>
    </source>
</reference>
<sequence>MNGGGLVLRLRPHEKFLVNGVVIENGDRRARLRVCTQDAHILRLRDALHPEEATTPAKRLYYAAQLAVAGEADAEQAKTELVRGIEALQQAFGEHICREDLDAALAHAREGKFYHVMRRLARVMPHENALLSLAAPAKAPLEKAG</sequence>
<dbReference type="GO" id="GO:0044781">
    <property type="term" value="P:bacterial-type flagellum organization"/>
    <property type="evidence" value="ECO:0007669"/>
    <property type="project" value="UniProtKB-KW"/>
</dbReference>
<dbReference type="EMBL" id="FZQA01000001">
    <property type="protein sequence ID" value="SNT68337.1"/>
    <property type="molecule type" value="Genomic_DNA"/>
</dbReference>
<dbReference type="AlphaFoldDB" id="A0A239PL41"/>
<evidence type="ECO:0000256" key="3">
    <source>
        <dbReference type="ARBA" id="ARBA00022884"/>
    </source>
</evidence>
<keyword evidence="4" id="KW-0969">Cilium</keyword>
<evidence type="ECO:0000256" key="2">
    <source>
        <dbReference type="ARBA" id="ARBA00022795"/>
    </source>
</evidence>
<proteinExistence type="predicted"/>
<keyword evidence="3" id="KW-0694">RNA-binding</keyword>
<evidence type="ECO:0000313" key="4">
    <source>
        <dbReference type="EMBL" id="SNT68337.1"/>
    </source>
</evidence>
<evidence type="ECO:0000313" key="5">
    <source>
        <dbReference type="Proteomes" id="UP000198346"/>
    </source>
</evidence>